<dbReference type="PANTHER" id="PTHR10992:SF1029">
    <property type="entry name" value="METHYLESTERASE 18"/>
    <property type="match status" value="1"/>
</dbReference>
<evidence type="ECO:0000313" key="4">
    <source>
        <dbReference type="Proteomes" id="UP000264353"/>
    </source>
</evidence>
<organism evidence="3 4">
    <name type="scientific">Brassica campestris</name>
    <name type="common">Field mustard</name>
    <dbReference type="NCBI Taxonomy" id="3711"/>
    <lineage>
        <taxon>Eukaryota</taxon>
        <taxon>Viridiplantae</taxon>
        <taxon>Streptophyta</taxon>
        <taxon>Embryophyta</taxon>
        <taxon>Tracheophyta</taxon>
        <taxon>Spermatophyta</taxon>
        <taxon>Magnoliopsida</taxon>
        <taxon>eudicotyledons</taxon>
        <taxon>Gunneridae</taxon>
        <taxon>Pentapetalae</taxon>
        <taxon>rosids</taxon>
        <taxon>malvids</taxon>
        <taxon>Brassicales</taxon>
        <taxon>Brassicaceae</taxon>
        <taxon>Brassiceae</taxon>
        <taxon>Brassica</taxon>
    </lineage>
</organism>
<dbReference type="Pfam" id="PF12697">
    <property type="entry name" value="Abhydrolase_6"/>
    <property type="match status" value="1"/>
</dbReference>
<dbReference type="InterPro" id="IPR000073">
    <property type="entry name" value="AB_hydrolase_1"/>
</dbReference>
<dbReference type="Proteomes" id="UP000264353">
    <property type="component" value="Chromosome A2"/>
</dbReference>
<dbReference type="GO" id="GO:0052689">
    <property type="term" value="F:carboxylic ester hydrolase activity"/>
    <property type="evidence" value="ECO:0007669"/>
    <property type="project" value="UniProtKB-ARBA"/>
</dbReference>
<evidence type="ECO:0000313" key="3">
    <source>
        <dbReference type="EMBL" id="RID74037.1"/>
    </source>
</evidence>
<keyword evidence="1" id="KW-0378">Hydrolase</keyword>
<reference evidence="3 4" key="1">
    <citation type="submission" date="2018-06" db="EMBL/GenBank/DDBJ databases">
        <title>WGS assembly of Brassica rapa FPsc.</title>
        <authorList>
            <person name="Bowman J."/>
            <person name="Kohchi T."/>
            <person name="Yamato K."/>
            <person name="Jenkins J."/>
            <person name="Shu S."/>
            <person name="Ishizaki K."/>
            <person name="Yamaoka S."/>
            <person name="Nishihama R."/>
            <person name="Nakamura Y."/>
            <person name="Berger F."/>
            <person name="Adam C."/>
            <person name="Aki S."/>
            <person name="Althoff F."/>
            <person name="Araki T."/>
            <person name="Arteaga-Vazquez M."/>
            <person name="Balasubrmanian S."/>
            <person name="Bauer D."/>
            <person name="Boehm C."/>
            <person name="Briginshaw L."/>
            <person name="Caballero-Perez J."/>
            <person name="Catarino B."/>
            <person name="Chen F."/>
            <person name="Chiyoda S."/>
            <person name="Chovatia M."/>
            <person name="Davies K."/>
            <person name="Delmans M."/>
            <person name="Demura T."/>
            <person name="Dierschke T."/>
            <person name="Dolan L."/>
            <person name="Dorantes-Acosta A."/>
            <person name="Eklund D."/>
            <person name="Florent S."/>
            <person name="Flores-Sandoval E."/>
            <person name="Fujiyama A."/>
            <person name="Fukuzawa H."/>
            <person name="Galik B."/>
            <person name="Grimanelli D."/>
            <person name="Grimwood J."/>
            <person name="Grossniklaus U."/>
            <person name="Hamada T."/>
            <person name="Haseloff J."/>
            <person name="Hetherington A."/>
            <person name="Higo A."/>
            <person name="Hirakawa Y."/>
            <person name="Hundley H."/>
            <person name="Ikeda Y."/>
            <person name="Inoue K."/>
            <person name="Inoue S."/>
            <person name="Ishida S."/>
            <person name="Jia Q."/>
            <person name="Kakita M."/>
            <person name="Kanazawa T."/>
            <person name="Kawai Y."/>
            <person name="Kawashima T."/>
            <person name="Kennedy M."/>
            <person name="Kinose K."/>
            <person name="Kinoshita T."/>
            <person name="Kohara Y."/>
            <person name="Koide E."/>
            <person name="Komatsu K."/>
            <person name="Kopischke S."/>
            <person name="Kubo M."/>
            <person name="Kyozuka J."/>
            <person name="Lagercrantz U."/>
            <person name="Lin S."/>
            <person name="Lindquist E."/>
            <person name="Lipzen A."/>
            <person name="Lu C."/>
            <person name="Luna E."/>
            <person name="Martienssen R."/>
            <person name="Minamino N."/>
            <person name="Mizutani M."/>
            <person name="Mizutani M."/>
            <person name="Mochizuki N."/>
            <person name="Monte I."/>
            <person name="Mosher R."/>
            <person name="Nagasaki H."/>
            <person name="Nakagami H."/>
            <person name="Naramoto S."/>
            <person name="Nishitani K."/>
            <person name="Ohtani M."/>
            <person name="Okamoto T."/>
            <person name="Okumura M."/>
            <person name="Phillips J."/>
            <person name="Pollak B."/>
            <person name="Reinders A."/>
            <person name="Roevekamp M."/>
            <person name="Sano R."/>
            <person name="Sawa S."/>
            <person name="Schmid M."/>
            <person name="Shirakawa M."/>
            <person name="Solano R."/>
            <person name="Spunde A."/>
            <person name="Suetsugu N."/>
            <person name="Sugano S."/>
            <person name="Sugiyama A."/>
            <person name="Sun R."/>
            <person name="Suzuki Y."/>
            <person name="Takenaka M."/>
            <person name="Takezawa D."/>
            <person name="Tomogane H."/>
            <person name="Tsuzuki M."/>
            <person name="Ueda T."/>
            <person name="Umeda M."/>
            <person name="Ward J."/>
            <person name="Watanabe Y."/>
            <person name="Yazaki K."/>
            <person name="Yokoyama R."/>
            <person name="Yoshitake Y."/>
            <person name="Yotsui I."/>
            <person name="Zachgo S."/>
            <person name="Schmutz J."/>
        </authorList>
    </citation>
    <scope>NUCLEOTIDE SEQUENCE [LARGE SCALE GENOMIC DNA]</scope>
    <source>
        <strain evidence="4">cv. B-3</strain>
    </source>
</reference>
<evidence type="ECO:0000259" key="2">
    <source>
        <dbReference type="Pfam" id="PF12697"/>
    </source>
</evidence>
<dbReference type="FunFam" id="3.40.50.1820:FF:000025">
    <property type="entry name" value="putative methylesterase 11, chloroplastic"/>
    <property type="match status" value="1"/>
</dbReference>
<feature type="domain" description="AB hydrolase-1" evidence="2">
    <location>
        <begin position="9"/>
        <end position="252"/>
    </location>
</feature>
<dbReference type="InterPro" id="IPR029058">
    <property type="entry name" value="AB_hydrolase_fold"/>
</dbReference>
<accession>A0A398A8A0</accession>
<gene>
    <name evidence="3" type="ORF">BRARA_B01154</name>
</gene>
<dbReference type="SUPFAM" id="SSF53474">
    <property type="entry name" value="alpha/beta-Hydrolases"/>
    <property type="match status" value="1"/>
</dbReference>
<dbReference type="EMBL" id="CM010629">
    <property type="protein sequence ID" value="RID74037.1"/>
    <property type="molecule type" value="Genomic_DNA"/>
</dbReference>
<dbReference type="AlphaFoldDB" id="A0A398A8A0"/>
<dbReference type="PANTHER" id="PTHR10992">
    <property type="entry name" value="METHYLESTERASE FAMILY MEMBER"/>
    <property type="match status" value="1"/>
</dbReference>
<evidence type="ECO:0000256" key="1">
    <source>
        <dbReference type="ARBA" id="ARBA00022801"/>
    </source>
</evidence>
<name>A0A398A8A0_BRACM</name>
<protein>
    <recommendedName>
        <fullName evidence="2">AB hydrolase-1 domain-containing protein</fullName>
    </recommendedName>
</protein>
<sequence>MSEHHHFAFVHGAGHGGWCWYKLANSLRENGHKATCIDLKGAGINLTDPNTVSSLDDYNQPLYDFLSQLPLDQKVILVSHSVGGGSMTAAMCQYPSKVSMAVYVAAAMVKPGTIIPPILKEVLKICSGMIETEAEKIWDFTFGNGPGNLPTSMMMKPEYVRDKYYNESPMEDYTLATTLLRPAPVMAFAGIVDIPAAPEADKIPRVYVKTGKDNMFQSSRQDLMVTLWPPAQYFLLEESDHSAFFSQPEALYKILTEAASSISP</sequence>
<dbReference type="Gene3D" id="3.40.50.1820">
    <property type="entry name" value="alpha/beta hydrolase"/>
    <property type="match status" value="1"/>
</dbReference>
<proteinExistence type="predicted"/>
<dbReference type="InterPro" id="IPR045889">
    <property type="entry name" value="MES/HNL"/>
</dbReference>